<evidence type="ECO:0000256" key="2">
    <source>
        <dbReference type="ARBA" id="ARBA00022857"/>
    </source>
</evidence>
<comment type="similarity">
    <text evidence="1">Belongs to the pyrroline-5-carboxylate reductase family.</text>
</comment>
<dbReference type="OrthoDB" id="10263291at2759"/>
<feature type="domain" description="Pyrroline-5-carboxylate reductase dimerisation" evidence="6">
    <location>
        <begin position="186"/>
        <end position="283"/>
    </location>
</feature>
<sequence length="291" mass="30447">MTASTLAFIGCGNMGSAILSGLLDSTRSESQSAKITRFIVSTKSASSAEKLRSTYAADSTRVDIAPGQNLRAMQEANIVMLACKPFLAEEILSEEGVAEALVGKFVISVMAGKTPEEIMSFIYKNKALPTDTEKPVIVRAMPNVAASIGKSVTIIEGNPALSAERAAILSWAFEQIGTVKYVASNLVDAGSIISGASMALVSVALDGILDGAVIEGYRRGEALEISAQVLEGMAGLLREGVHPAVLRENISSPRGCTIQGLFTLEKKGVRGTFAEAVVNGTKHLRGEKVGG</sequence>
<dbReference type="InterPro" id="IPR008927">
    <property type="entry name" value="6-PGluconate_DH-like_C_sf"/>
</dbReference>
<feature type="binding site" evidence="4">
    <location>
        <begin position="82"/>
        <end position="85"/>
    </location>
    <ligand>
        <name>NADP(+)</name>
        <dbReference type="ChEBI" id="CHEBI:58349"/>
    </ligand>
</feature>
<dbReference type="PIRSF" id="PIRSF000193">
    <property type="entry name" value="Pyrrol-5-carb_rd"/>
    <property type="match status" value="1"/>
</dbReference>
<protein>
    <submittedName>
        <fullName evidence="7">Pyrroline-5-carboxylate reductase dimerization-domain-containing protein</fullName>
    </submittedName>
</protein>
<evidence type="ECO:0000256" key="3">
    <source>
        <dbReference type="ARBA" id="ARBA00023002"/>
    </source>
</evidence>
<evidence type="ECO:0000256" key="4">
    <source>
        <dbReference type="PIRSR" id="PIRSR000193-1"/>
    </source>
</evidence>
<dbReference type="InterPro" id="IPR029036">
    <property type="entry name" value="P5CR_dimer"/>
</dbReference>
<evidence type="ECO:0000313" key="8">
    <source>
        <dbReference type="Proteomes" id="UP000326565"/>
    </source>
</evidence>
<evidence type="ECO:0000313" key="7">
    <source>
        <dbReference type="EMBL" id="KAB8077660.1"/>
    </source>
</evidence>
<dbReference type="InterPro" id="IPR028939">
    <property type="entry name" value="P5C_Rdtase_cat_N"/>
</dbReference>
<dbReference type="GO" id="GO:0055129">
    <property type="term" value="P:L-proline biosynthetic process"/>
    <property type="evidence" value="ECO:0007669"/>
    <property type="project" value="TreeGrafter"/>
</dbReference>
<feature type="domain" description="Pyrroline-5-carboxylate reductase catalytic N-terminal" evidence="5">
    <location>
        <begin position="6"/>
        <end position="112"/>
    </location>
</feature>
<proteinExistence type="inferred from homology"/>
<gene>
    <name evidence="7" type="ORF">BDV29DRAFT_153527</name>
</gene>
<dbReference type="FunFam" id="1.10.3730.10:FF:000001">
    <property type="entry name" value="Pyrroline-5-carboxylate reductase"/>
    <property type="match status" value="1"/>
</dbReference>
<dbReference type="HAMAP" id="MF_01925">
    <property type="entry name" value="P5C_reductase"/>
    <property type="match status" value="1"/>
</dbReference>
<feature type="binding site" evidence="4">
    <location>
        <position position="69"/>
    </location>
    <ligand>
        <name>NADPH</name>
        <dbReference type="ChEBI" id="CHEBI:57783"/>
    </ligand>
</feature>
<dbReference type="SUPFAM" id="SSF48179">
    <property type="entry name" value="6-phosphogluconate dehydrogenase C-terminal domain-like"/>
    <property type="match status" value="1"/>
</dbReference>
<organism evidence="7 8">
    <name type="scientific">Aspergillus leporis</name>
    <dbReference type="NCBI Taxonomy" id="41062"/>
    <lineage>
        <taxon>Eukaryota</taxon>
        <taxon>Fungi</taxon>
        <taxon>Dikarya</taxon>
        <taxon>Ascomycota</taxon>
        <taxon>Pezizomycotina</taxon>
        <taxon>Eurotiomycetes</taxon>
        <taxon>Eurotiomycetidae</taxon>
        <taxon>Eurotiales</taxon>
        <taxon>Aspergillaceae</taxon>
        <taxon>Aspergillus</taxon>
        <taxon>Aspergillus subgen. Circumdati</taxon>
    </lineage>
</organism>
<dbReference type="NCBIfam" id="TIGR00112">
    <property type="entry name" value="proC"/>
    <property type="match status" value="1"/>
</dbReference>
<dbReference type="AlphaFoldDB" id="A0A5N5XF01"/>
<dbReference type="Gene3D" id="3.40.50.720">
    <property type="entry name" value="NAD(P)-binding Rossmann-like Domain"/>
    <property type="match status" value="1"/>
</dbReference>
<accession>A0A5N5XF01</accession>
<dbReference type="Gene3D" id="1.10.3730.10">
    <property type="entry name" value="ProC C-terminal domain-like"/>
    <property type="match status" value="1"/>
</dbReference>
<reference evidence="7 8" key="1">
    <citation type="submission" date="2019-04" db="EMBL/GenBank/DDBJ databases">
        <title>Friends and foes A comparative genomics study of 23 Aspergillus species from section Flavi.</title>
        <authorList>
            <consortium name="DOE Joint Genome Institute"/>
            <person name="Kjaerbolling I."/>
            <person name="Vesth T."/>
            <person name="Frisvad J.C."/>
            <person name="Nybo J.L."/>
            <person name="Theobald S."/>
            <person name="Kildgaard S."/>
            <person name="Isbrandt T."/>
            <person name="Kuo A."/>
            <person name="Sato A."/>
            <person name="Lyhne E.K."/>
            <person name="Kogle M.E."/>
            <person name="Wiebenga A."/>
            <person name="Kun R.S."/>
            <person name="Lubbers R.J."/>
            <person name="Makela M.R."/>
            <person name="Barry K."/>
            <person name="Chovatia M."/>
            <person name="Clum A."/>
            <person name="Daum C."/>
            <person name="Haridas S."/>
            <person name="He G."/>
            <person name="LaButti K."/>
            <person name="Lipzen A."/>
            <person name="Mondo S."/>
            <person name="Riley R."/>
            <person name="Salamov A."/>
            <person name="Simmons B.A."/>
            <person name="Magnuson J.K."/>
            <person name="Henrissat B."/>
            <person name="Mortensen U.H."/>
            <person name="Larsen T.O."/>
            <person name="Devries R.P."/>
            <person name="Grigoriev I.V."/>
            <person name="Machida M."/>
            <person name="Baker S.E."/>
            <person name="Andersen M.R."/>
        </authorList>
    </citation>
    <scope>NUCLEOTIDE SEQUENCE [LARGE SCALE GENOMIC DNA]</scope>
    <source>
        <strain evidence="7 8">CBS 151.66</strain>
    </source>
</reference>
<evidence type="ECO:0000256" key="1">
    <source>
        <dbReference type="ARBA" id="ARBA00005525"/>
    </source>
</evidence>
<dbReference type="SUPFAM" id="SSF51735">
    <property type="entry name" value="NAD(P)-binding Rossmann-fold domains"/>
    <property type="match status" value="1"/>
</dbReference>
<dbReference type="PANTHER" id="PTHR11645">
    <property type="entry name" value="PYRROLINE-5-CARBOXYLATE REDUCTASE"/>
    <property type="match status" value="1"/>
</dbReference>
<dbReference type="Proteomes" id="UP000326565">
    <property type="component" value="Unassembled WGS sequence"/>
</dbReference>
<dbReference type="InterPro" id="IPR036291">
    <property type="entry name" value="NAD(P)-bd_dom_sf"/>
</dbReference>
<dbReference type="GO" id="GO:0004735">
    <property type="term" value="F:pyrroline-5-carboxylate reductase activity"/>
    <property type="evidence" value="ECO:0007669"/>
    <property type="project" value="InterPro"/>
</dbReference>
<dbReference type="Pfam" id="PF14748">
    <property type="entry name" value="P5CR_dimer"/>
    <property type="match status" value="1"/>
</dbReference>
<keyword evidence="3" id="KW-0560">Oxidoreductase</keyword>
<evidence type="ECO:0000259" key="6">
    <source>
        <dbReference type="Pfam" id="PF14748"/>
    </source>
</evidence>
<name>A0A5N5XF01_9EURO</name>
<feature type="binding site" evidence="4">
    <location>
        <begin position="9"/>
        <end position="14"/>
    </location>
    <ligand>
        <name>NADP(+)</name>
        <dbReference type="ChEBI" id="CHEBI:58349"/>
    </ligand>
</feature>
<evidence type="ECO:0000259" key="5">
    <source>
        <dbReference type="Pfam" id="PF03807"/>
    </source>
</evidence>
<dbReference type="EMBL" id="ML732166">
    <property type="protein sequence ID" value="KAB8077660.1"/>
    <property type="molecule type" value="Genomic_DNA"/>
</dbReference>
<dbReference type="PANTHER" id="PTHR11645:SF21">
    <property type="entry name" value="HYPOTHETICAL PYRROLINE-5-CARBOXYLATE REDUCTASE (EUROFUNG)"/>
    <property type="match status" value="1"/>
</dbReference>
<keyword evidence="2 4" id="KW-0521">NADP</keyword>
<dbReference type="Pfam" id="PF03807">
    <property type="entry name" value="F420_oxidored"/>
    <property type="match status" value="1"/>
</dbReference>
<dbReference type="InterPro" id="IPR000304">
    <property type="entry name" value="Pyrroline-COOH_reductase"/>
</dbReference>
<keyword evidence="8" id="KW-1185">Reference proteome</keyword>